<organism evidence="8 9">
    <name type="scientific">Dimargaris cristalligena</name>
    <dbReference type="NCBI Taxonomy" id="215637"/>
    <lineage>
        <taxon>Eukaryota</taxon>
        <taxon>Fungi</taxon>
        <taxon>Fungi incertae sedis</taxon>
        <taxon>Zoopagomycota</taxon>
        <taxon>Kickxellomycotina</taxon>
        <taxon>Dimargaritomycetes</taxon>
        <taxon>Dimargaritales</taxon>
        <taxon>Dimargaritaceae</taxon>
        <taxon>Dimargaris</taxon>
    </lineage>
</organism>
<keyword evidence="6" id="KW-0175">Coiled coil</keyword>
<evidence type="ECO:0000259" key="7">
    <source>
        <dbReference type="PROSITE" id="PS50217"/>
    </source>
</evidence>
<dbReference type="Gene3D" id="1.20.5.170">
    <property type="match status" value="1"/>
</dbReference>
<evidence type="ECO:0000256" key="4">
    <source>
        <dbReference type="ARBA" id="ARBA00023163"/>
    </source>
</evidence>
<dbReference type="PROSITE" id="PS50217">
    <property type="entry name" value="BZIP"/>
    <property type="match status" value="1"/>
</dbReference>
<keyword evidence="4" id="KW-0804">Transcription</keyword>
<dbReference type="SMART" id="SM00338">
    <property type="entry name" value="BRLZ"/>
    <property type="match status" value="1"/>
</dbReference>
<feature type="non-terminal residue" evidence="8">
    <location>
        <position position="1"/>
    </location>
</feature>
<dbReference type="GO" id="GO:0003677">
    <property type="term" value="F:DNA binding"/>
    <property type="evidence" value="ECO:0007669"/>
    <property type="project" value="UniProtKB-KW"/>
</dbReference>
<keyword evidence="2" id="KW-0805">Transcription regulation</keyword>
<dbReference type="InterPro" id="IPR051027">
    <property type="entry name" value="bZIP_transcription_factors"/>
</dbReference>
<dbReference type="InterPro" id="IPR046347">
    <property type="entry name" value="bZIP_sf"/>
</dbReference>
<evidence type="ECO:0000256" key="5">
    <source>
        <dbReference type="ARBA" id="ARBA00023242"/>
    </source>
</evidence>
<dbReference type="Pfam" id="PF00170">
    <property type="entry name" value="bZIP_1"/>
    <property type="match status" value="1"/>
</dbReference>
<gene>
    <name evidence="8" type="ORF">BJ085DRAFT_881</name>
</gene>
<dbReference type="AlphaFoldDB" id="A0A4P9ZMY8"/>
<evidence type="ECO:0000256" key="2">
    <source>
        <dbReference type="ARBA" id="ARBA00023015"/>
    </source>
</evidence>
<dbReference type="GO" id="GO:0005634">
    <property type="term" value="C:nucleus"/>
    <property type="evidence" value="ECO:0007669"/>
    <property type="project" value="UniProtKB-SubCell"/>
</dbReference>
<evidence type="ECO:0000256" key="3">
    <source>
        <dbReference type="ARBA" id="ARBA00023125"/>
    </source>
</evidence>
<dbReference type="SUPFAM" id="SSF57959">
    <property type="entry name" value="Leucine zipper domain"/>
    <property type="match status" value="1"/>
</dbReference>
<feature type="coiled-coil region" evidence="6">
    <location>
        <begin position="26"/>
        <end position="60"/>
    </location>
</feature>
<dbReference type="CDD" id="cd14687">
    <property type="entry name" value="bZIP_ATF2"/>
    <property type="match status" value="1"/>
</dbReference>
<evidence type="ECO:0000313" key="9">
    <source>
        <dbReference type="Proteomes" id="UP000268162"/>
    </source>
</evidence>
<name>A0A4P9ZMY8_9FUNG</name>
<feature type="non-terminal residue" evidence="8">
    <location>
        <position position="68"/>
    </location>
</feature>
<comment type="subcellular location">
    <subcellularLocation>
        <location evidence="1">Nucleus</location>
    </subcellularLocation>
</comment>
<dbReference type="STRING" id="215637.A0A4P9ZMY8"/>
<dbReference type="Proteomes" id="UP000268162">
    <property type="component" value="Unassembled WGS sequence"/>
</dbReference>
<keyword evidence="9" id="KW-1185">Reference proteome</keyword>
<keyword evidence="3" id="KW-0238">DNA-binding</keyword>
<dbReference type="GO" id="GO:0003700">
    <property type="term" value="F:DNA-binding transcription factor activity"/>
    <property type="evidence" value="ECO:0007669"/>
    <property type="project" value="InterPro"/>
</dbReference>
<dbReference type="EMBL" id="ML003170">
    <property type="protein sequence ID" value="RKP34515.1"/>
    <property type="molecule type" value="Genomic_DNA"/>
</dbReference>
<evidence type="ECO:0000256" key="1">
    <source>
        <dbReference type="ARBA" id="ARBA00004123"/>
    </source>
</evidence>
<evidence type="ECO:0000313" key="8">
    <source>
        <dbReference type="EMBL" id="RKP34515.1"/>
    </source>
</evidence>
<protein>
    <recommendedName>
        <fullName evidence="7">BZIP domain-containing protein</fullName>
    </recommendedName>
</protein>
<dbReference type="PANTHER" id="PTHR19304">
    <property type="entry name" value="CYCLIC-AMP RESPONSE ELEMENT BINDING PROTEIN"/>
    <property type="match status" value="1"/>
</dbReference>
<evidence type="ECO:0000256" key="6">
    <source>
        <dbReference type="SAM" id="Coils"/>
    </source>
</evidence>
<sequence>DEKRRSFLERNRIAALKCRQRKKQWLNNLQNTLDLYSVENDKAEKQMQLLREEVLHLKTLLVAHKECP</sequence>
<accession>A0A4P9ZMY8</accession>
<proteinExistence type="predicted"/>
<dbReference type="FunFam" id="1.20.5.170:FF:000053">
    <property type="entry name" value="BZIP transcription factor AtfA"/>
    <property type="match status" value="1"/>
</dbReference>
<dbReference type="InterPro" id="IPR004827">
    <property type="entry name" value="bZIP"/>
</dbReference>
<reference evidence="9" key="1">
    <citation type="journal article" date="2018" name="Nat. Microbiol.">
        <title>Leveraging single-cell genomics to expand the fungal tree of life.</title>
        <authorList>
            <person name="Ahrendt S.R."/>
            <person name="Quandt C.A."/>
            <person name="Ciobanu D."/>
            <person name="Clum A."/>
            <person name="Salamov A."/>
            <person name="Andreopoulos B."/>
            <person name="Cheng J.F."/>
            <person name="Woyke T."/>
            <person name="Pelin A."/>
            <person name="Henrissat B."/>
            <person name="Reynolds N.K."/>
            <person name="Benny G.L."/>
            <person name="Smith M.E."/>
            <person name="James T.Y."/>
            <person name="Grigoriev I.V."/>
        </authorList>
    </citation>
    <scope>NUCLEOTIDE SEQUENCE [LARGE SCALE GENOMIC DNA]</scope>
    <source>
        <strain evidence="9">RSA 468</strain>
    </source>
</reference>
<keyword evidence="5" id="KW-0539">Nucleus</keyword>
<feature type="domain" description="BZIP" evidence="7">
    <location>
        <begin position="1"/>
        <end position="64"/>
    </location>
</feature>